<dbReference type="InterPro" id="IPR005064">
    <property type="entry name" value="BUG"/>
</dbReference>
<dbReference type="SUPFAM" id="SSF53850">
    <property type="entry name" value="Periplasmic binding protein-like II"/>
    <property type="match status" value="1"/>
</dbReference>
<reference evidence="3 4" key="1">
    <citation type="submission" date="2017-05" db="EMBL/GenBank/DDBJ databases">
        <authorList>
            <person name="Varghese N."/>
            <person name="Submissions S."/>
        </authorList>
    </citation>
    <scope>NUCLEOTIDE SEQUENCE [LARGE SCALE GENOMIC DNA]</scope>
    <source>
        <strain evidence="3 4">DSM 26001</strain>
    </source>
</reference>
<keyword evidence="2" id="KW-0732">Signal</keyword>
<protein>
    <submittedName>
        <fullName evidence="3">Tripartite-type tricarboxylate transporter, receptor component TctC</fullName>
    </submittedName>
</protein>
<evidence type="ECO:0000313" key="4">
    <source>
        <dbReference type="Proteomes" id="UP001158049"/>
    </source>
</evidence>
<keyword evidence="4" id="KW-1185">Reference proteome</keyword>
<name>A0ABY1QJU9_9BURK</name>
<accession>A0ABY1QJU9</accession>
<dbReference type="RefSeq" id="WP_283444186.1">
    <property type="nucleotide sequence ID" value="NZ_FXUL01000018.1"/>
</dbReference>
<dbReference type="Gene3D" id="3.40.190.150">
    <property type="entry name" value="Bordetella uptake gene, domain 1"/>
    <property type="match status" value="1"/>
</dbReference>
<dbReference type="PIRSF" id="PIRSF017082">
    <property type="entry name" value="YflP"/>
    <property type="match status" value="1"/>
</dbReference>
<dbReference type="Gene3D" id="3.40.190.10">
    <property type="entry name" value="Periplasmic binding protein-like II"/>
    <property type="match status" value="1"/>
</dbReference>
<evidence type="ECO:0000256" key="2">
    <source>
        <dbReference type="SAM" id="SignalP"/>
    </source>
</evidence>
<dbReference type="PANTHER" id="PTHR42928">
    <property type="entry name" value="TRICARBOXYLATE-BINDING PROTEIN"/>
    <property type="match status" value="1"/>
</dbReference>
<evidence type="ECO:0000313" key="3">
    <source>
        <dbReference type="EMBL" id="SMP72906.1"/>
    </source>
</evidence>
<feature type="signal peptide" evidence="2">
    <location>
        <begin position="1"/>
        <end position="21"/>
    </location>
</feature>
<feature type="chain" id="PRO_5046367231" evidence="2">
    <location>
        <begin position="22"/>
        <end position="326"/>
    </location>
</feature>
<gene>
    <name evidence="3" type="ORF">SAMN06295970_118138</name>
</gene>
<proteinExistence type="inferred from homology"/>
<dbReference type="Pfam" id="PF03401">
    <property type="entry name" value="TctC"/>
    <property type="match status" value="1"/>
</dbReference>
<comment type="caution">
    <text evidence="3">The sequence shown here is derived from an EMBL/GenBank/DDBJ whole genome shotgun (WGS) entry which is preliminary data.</text>
</comment>
<dbReference type="CDD" id="cd07012">
    <property type="entry name" value="PBP2_Bug_TTT"/>
    <property type="match status" value="1"/>
</dbReference>
<evidence type="ECO:0000256" key="1">
    <source>
        <dbReference type="ARBA" id="ARBA00006987"/>
    </source>
</evidence>
<dbReference type="EMBL" id="FXUL01000018">
    <property type="protein sequence ID" value="SMP72906.1"/>
    <property type="molecule type" value="Genomic_DNA"/>
</dbReference>
<sequence length="326" mass="34419">MKRRLFSRVLLAVLAAGPWLAAWADAASGFPAKQIRIIVPFSAGGTADVLPRLIGQKLGDKWGQPIIVENRPGAGGNIGAEVVAKAPADGYTLLATPPAPLTINQYLYKGLTFSPEKFVPVTVLAAVPNVLAVRTTLPFATAAELITYARQNPGKLNVATQGNGTTSHLTAAMFAAQAGVQVTYIPYRGTAPALTDLMAGQVDVFFDNISSMYPQHAAGKARILAVTGTKRSSLLAQVPTVAEAALPGFDASTWFGIVAPPGTPQAIADKLQAAVAEVLAMPDMQQQFRERGADIVAGTPGEMRNFMASERKRWKTVIESANVKLD</sequence>
<dbReference type="InterPro" id="IPR042100">
    <property type="entry name" value="Bug_dom1"/>
</dbReference>
<dbReference type="PANTHER" id="PTHR42928:SF5">
    <property type="entry name" value="BLR1237 PROTEIN"/>
    <property type="match status" value="1"/>
</dbReference>
<organism evidence="3 4">
    <name type="scientific">Noviherbaspirillum suwonense</name>
    <dbReference type="NCBI Taxonomy" id="1224511"/>
    <lineage>
        <taxon>Bacteria</taxon>
        <taxon>Pseudomonadati</taxon>
        <taxon>Pseudomonadota</taxon>
        <taxon>Betaproteobacteria</taxon>
        <taxon>Burkholderiales</taxon>
        <taxon>Oxalobacteraceae</taxon>
        <taxon>Noviherbaspirillum</taxon>
    </lineage>
</organism>
<dbReference type="Proteomes" id="UP001158049">
    <property type="component" value="Unassembled WGS sequence"/>
</dbReference>
<keyword evidence="3" id="KW-0675">Receptor</keyword>
<comment type="similarity">
    <text evidence="1">Belongs to the UPF0065 (bug) family.</text>
</comment>